<sequence length="47" mass="5072">MLLRGPVLYLVDGRPVRVAPAPSGSRAPSPLLHAYPLPPAAARREER</sequence>
<keyword evidence="3" id="KW-1185">Reference proteome</keyword>
<name>A0A317MSV0_9GAMM</name>
<feature type="region of interest" description="Disordered" evidence="1">
    <location>
        <begin position="21"/>
        <end position="47"/>
    </location>
</feature>
<feature type="compositionally biased region" description="Low complexity" evidence="1">
    <location>
        <begin position="21"/>
        <end position="35"/>
    </location>
</feature>
<protein>
    <submittedName>
        <fullName evidence="2">Uncharacterized protein</fullName>
    </submittedName>
</protein>
<dbReference type="EMBL" id="QGTJ01000007">
    <property type="protein sequence ID" value="PWV60444.1"/>
    <property type="molecule type" value="Genomic_DNA"/>
</dbReference>
<evidence type="ECO:0000313" key="3">
    <source>
        <dbReference type="Proteomes" id="UP000246569"/>
    </source>
</evidence>
<reference evidence="2 3" key="1">
    <citation type="submission" date="2018-05" db="EMBL/GenBank/DDBJ databases">
        <title>Genomic Encyclopedia of Type Strains, Phase IV (KMG-IV): sequencing the most valuable type-strain genomes for metagenomic binning, comparative biology and taxonomic classification.</title>
        <authorList>
            <person name="Goeker M."/>
        </authorList>
    </citation>
    <scope>NUCLEOTIDE SEQUENCE [LARGE SCALE GENOMIC DNA]</scope>
    <source>
        <strain evidence="2 3">DSM 23606</strain>
    </source>
</reference>
<dbReference type="AlphaFoldDB" id="A0A317MSV0"/>
<dbReference type="RefSeq" id="WP_170123604.1">
    <property type="nucleotide sequence ID" value="NZ_QGTJ01000007.1"/>
</dbReference>
<accession>A0A317MSV0</accession>
<evidence type="ECO:0000313" key="2">
    <source>
        <dbReference type="EMBL" id="PWV60444.1"/>
    </source>
</evidence>
<evidence type="ECO:0000256" key="1">
    <source>
        <dbReference type="SAM" id="MobiDB-lite"/>
    </source>
</evidence>
<gene>
    <name evidence="2" type="ORF">C7443_1075</name>
</gene>
<comment type="caution">
    <text evidence="2">The sequence shown here is derived from an EMBL/GenBank/DDBJ whole genome shotgun (WGS) entry which is preliminary data.</text>
</comment>
<dbReference type="Proteomes" id="UP000246569">
    <property type="component" value="Unassembled WGS sequence"/>
</dbReference>
<organism evidence="2 3">
    <name type="scientific">Plasticicumulans acidivorans</name>
    <dbReference type="NCBI Taxonomy" id="886464"/>
    <lineage>
        <taxon>Bacteria</taxon>
        <taxon>Pseudomonadati</taxon>
        <taxon>Pseudomonadota</taxon>
        <taxon>Gammaproteobacteria</taxon>
        <taxon>Candidatus Competibacteraceae</taxon>
        <taxon>Plasticicumulans</taxon>
    </lineage>
</organism>
<proteinExistence type="predicted"/>